<sequence length="376" mass="43479">MNQTEMSVINALANQYYIYMKRGEQPIPWDIYDINPPINFGSATYFTKILQILENSLQVSGLIFYLTWDEIDELPSYGTNVVVLVIGDEWYRIPKYAHKVKAVFKCIGTRPILGCHPLRKPSLLNLLTLIQFLRVLLVCFPGLINYHFHKFKSLFLGEDPIGIIYEIPLGYNNSKDMPIKNIEDRLYETYFSGSIIHIPYPVWSLKYWLGTPKALARKLMISSLKKFQKKNPGLNIELSITGGYRNRTTEDERSYCEIMMDTKICLVPRGTSFETTRLFEGMKYGCILVAEALPSRWYLDGAPIIQIKDWQDLESILGNLIDNKQLMEELHYKSLNWWQHKCSEASVGDYIIEKLNGDIPLWKKHAAELSMSLTPP</sequence>
<dbReference type="EMBL" id="LWAJ01000232">
    <property type="protein sequence ID" value="KZL48635.1"/>
    <property type="molecule type" value="Genomic_DNA"/>
</dbReference>
<organism evidence="1 2">
    <name type="scientific">Nodularia spumigena CENA596</name>
    <dbReference type="NCBI Taxonomy" id="1819295"/>
    <lineage>
        <taxon>Bacteria</taxon>
        <taxon>Bacillati</taxon>
        <taxon>Cyanobacteriota</taxon>
        <taxon>Cyanophyceae</taxon>
        <taxon>Nostocales</taxon>
        <taxon>Nodulariaceae</taxon>
        <taxon>Nodularia</taxon>
    </lineage>
</organism>
<comment type="caution">
    <text evidence="1">The sequence shown here is derived from an EMBL/GenBank/DDBJ whole genome shotgun (WGS) entry which is preliminary data.</text>
</comment>
<name>A0A161VP16_NODSP</name>
<evidence type="ECO:0000313" key="2">
    <source>
        <dbReference type="Proteomes" id="UP000076555"/>
    </source>
</evidence>
<evidence type="ECO:0000313" key="1">
    <source>
        <dbReference type="EMBL" id="KZL48635.1"/>
    </source>
</evidence>
<dbReference type="AlphaFoldDB" id="A0A161VP16"/>
<accession>A0A161VP16</accession>
<dbReference type="Proteomes" id="UP000076555">
    <property type="component" value="Unassembled WGS sequence"/>
</dbReference>
<dbReference type="RefSeq" id="WP_063873813.1">
    <property type="nucleotide sequence ID" value="NZ_CAWMRI010000232.1"/>
</dbReference>
<reference evidence="1 2" key="1">
    <citation type="submission" date="2016-04" db="EMBL/GenBank/DDBJ databases">
        <title>Draft Genome Assembly of the Bloom-forming Cyanobacterium Nodularia spumigena Strain CENA596 in Shrimp Production Ponds.</title>
        <authorList>
            <person name="Popin R.V."/>
            <person name="Rigonato J."/>
            <person name="Abreu V.A."/>
            <person name="Andreote A.P."/>
            <person name="Silveira S.B."/>
            <person name="Odebrecht C."/>
            <person name="Fiore M.F."/>
        </authorList>
    </citation>
    <scope>NUCLEOTIDE SEQUENCE [LARGE SCALE GENOMIC DNA]</scope>
    <source>
        <strain evidence="1 2">CENA596</strain>
    </source>
</reference>
<protein>
    <submittedName>
        <fullName evidence="1">Exostosin family protein</fullName>
    </submittedName>
</protein>
<gene>
    <name evidence="1" type="ORF">A2T98_17160</name>
</gene>
<dbReference type="OrthoDB" id="508282at2"/>
<proteinExistence type="predicted"/>